<accession>A0A8H5H9L6</accession>
<dbReference type="EMBL" id="JAACJP010000017">
    <property type="protein sequence ID" value="KAF5379184.1"/>
    <property type="molecule type" value="Genomic_DNA"/>
</dbReference>
<reference evidence="3 4" key="1">
    <citation type="journal article" date="2020" name="ISME J.">
        <title>Uncovering the hidden diversity of litter-decomposition mechanisms in mushroom-forming fungi.</title>
        <authorList>
            <person name="Floudas D."/>
            <person name="Bentzer J."/>
            <person name="Ahren D."/>
            <person name="Johansson T."/>
            <person name="Persson P."/>
            <person name="Tunlid A."/>
        </authorList>
    </citation>
    <scope>NUCLEOTIDE SEQUENCE [LARGE SCALE GENOMIC DNA]</scope>
    <source>
        <strain evidence="3 4">CBS 661.87</strain>
    </source>
</reference>
<evidence type="ECO:0000313" key="3">
    <source>
        <dbReference type="EMBL" id="KAF5379184.1"/>
    </source>
</evidence>
<name>A0A8H5H9L6_9AGAR</name>
<feature type="region of interest" description="Disordered" evidence="1">
    <location>
        <begin position="43"/>
        <end position="69"/>
    </location>
</feature>
<dbReference type="Proteomes" id="UP000565441">
    <property type="component" value="Unassembled WGS sequence"/>
</dbReference>
<sequence>MFSAAIQPSVVSLFSSTSSAPLQLFTQTVDPSLPTDSCIHLLHDESSQPTPATPAALLTPPSQSQTDDPDYALNQTVLQIQSPTLRTTYIQCPPVGLHDGDKLPNLGIKHPWMHMQVRNMGREWAFEVGLVDHAGRMGILRLSTFQVRLHSCLYATYEISPPCEIYLQILPIPGNQRPGIRAHLRTYASLYHSKLRVPHSFSSDPARVLMNTYVLYPETTPAPAPPTQPRARFEQSPLQ</sequence>
<evidence type="ECO:0000259" key="2">
    <source>
        <dbReference type="Pfam" id="PF05018"/>
    </source>
</evidence>
<dbReference type="PANTHER" id="PTHR12458">
    <property type="entry name" value="ORF PROTEIN"/>
    <property type="match status" value="1"/>
</dbReference>
<evidence type="ECO:0000256" key="1">
    <source>
        <dbReference type="SAM" id="MobiDB-lite"/>
    </source>
</evidence>
<dbReference type="InterPro" id="IPR007714">
    <property type="entry name" value="CFA20_dom"/>
</dbReference>
<keyword evidence="4" id="KW-1185">Reference proteome</keyword>
<dbReference type="InterPro" id="IPR040441">
    <property type="entry name" value="CFA20/CFAP20DC"/>
</dbReference>
<proteinExistence type="predicted"/>
<evidence type="ECO:0000313" key="4">
    <source>
        <dbReference type="Proteomes" id="UP000565441"/>
    </source>
</evidence>
<feature type="domain" description="CFA20" evidence="2">
    <location>
        <begin position="70"/>
        <end position="147"/>
    </location>
</feature>
<dbReference type="OrthoDB" id="7486196at2759"/>
<dbReference type="Pfam" id="PF05018">
    <property type="entry name" value="CFA20_dom"/>
    <property type="match status" value="1"/>
</dbReference>
<organism evidence="3 4">
    <name type="scientific">Tricholomella constricta</name>
    <dbReference type="NCBI Taxonomy" id="117010"/>
    <lineage>
        <taxon>Eukaryota</taxon>
        <taxon>Fungi</taxon>
        <taxon>Dikarya</taxon>
        <taxon>Basidiomycota</taxon>
        <taxon>Agaricomycotina</taxon>
        <taxon>Agaricomycetes</taxon>
        <taxon>Agaricomycetidae</taxon>
        <taxon>Agaricales</taxon>
        <taxon>Tricholomatineae</taxon>
        <taxon>Lyophyllaceae</taxon>
        <taxon>Tricholomella</taxon>
    </lineage>
</organism>
<feature type="compositionally biased region" description="Low complexity" evidence="1">
    <location>
        <begin position="49"/>
        <end position="61"/>
    </location>
</feature>
<feature type="region of interest" description="Disordered" evidence="1">
    <location>
        <begin position="219"/>
        <end position="239"/>
    </location>
</feature>
<protein>
    <recommendedName>
        <fullName evidence="2">CFA20 domain-containing protein</fullName>
    </recommendedName>
</protein>
<comment type="caution">
    <text evidence="3">The sequence shown here is derived from an EMBL/GenBank/DDBJ whole genome shotgun (WGS) entry which is preliminary data.</text>
</comment>
<gene>
    <name evidence="3" type="ORF">D9615_005985</name>
</gene>
<dbReference type="AlphaFoldDB" id="A0A8H5H9L6"/>